<name>A0A6J5RY76_9CAUD</name>
<evidence type="ECO:0000313" key="1">
    <source>
        <dbReference type="EMBL" id="CAB4197044.1"/>
    </source>
</evidence>
<gene>
    <name evidence="1" type="ORF">UFOVP1290_564</name>
</gene>
<dbReference type="EMBL" id="LR797252">
    <property type="protein sequence ID" value="CAB4197044.1"/>
    <property type="molecule type" value="Genomic_DNA"/>
</dbReference>
<protein>
    <submittedName>
        <fullName evidence="1">Uncharacterized protein</fullName>
    </submittedName>
</protein>
<reference evidence="1" key="1">
    <citation type="submission" date="2020-05" db="EMBL/GenBank/DDBJ databases">
        <authorList>
            <person name="Chiriac C."/>
            <person name="Salcher M."/>
            <person name="Ghai R."/>
            <person name="Kavagutti S V."/>
        </authorList>
    </citation>
    <scope>NUCLEOTIDE SEQUENCE</scope>
</reference>
<sequence>MNKKQAEELTNDILIADILLRLKTLEVILLNKGVFTQEEYDLVKNEITTKIAKTILQNTNVPGNLDELISNLQGNKLVKN</sequence>
<proteinExistence type="predicted"/>
<accession>A0A6J5RY76</accession>
<organism evidence="1">
    <name type="scientific">uncultured Caudovirales phage</name>
    <dbReference type="NCBI Taxonomy" id="2100421"/>
    <lineage>
        <taxon>Viruses</taxon>
        <taxon>Duplodnaviria</taxon>
        <taxon>Heunggongvirae</taxon>
        <taxon>Uroviricota</taxon>
        <taxon>Caudoviricetes</taxon>
        <taxon>Peduoviridae</taxon>
        <taxon>Maltschvirus</taxon>
        <taxon>Maltschvirus maltsch</taxon>
    </lineage>
</organism>